<dbReference type="EMBL" id="BAAFST010000002">
    <property type="protein sequence ID" value="GAB1286378.1"/>
    <property type="molecule type" value="Genomic_DNA"/>
</dbReference>
<evidence type="ECO:0000256" key="4">
    <source>
        <dbReference type="SAM" id="MobiDB-lite"/>
    </source>
</evidence>
<evidence type="ECO:0000259" key="5">
    <source>
        <dbReference type="Pfam" id="PF24609"/>
    </source>
</evidence>
<keyword evidence="6" id="KW-0407">Ion channel</keyword>
<evidence type="ECO:0000313" key="7">
    <source>
        <dbReference type="Proteomes" id="UP001623349"/>
    </source>
</evidence>
<gene>
    <name evidence="6" type="ORF">APTSU1_000160800</name>
</gene>
<feature type="region of interest" description="Disordered" evidence="4">
    <location>
        <begin position="154"/>
        <end position="209"/>
    </location>
</feature>
<evidence type="ECO:0000256" key="2">
    <source>
        <dbReference type="ARBA" id="ARBA00022475"/>
    </source>
</evidence>
<evidence type="ECO:0000256" key="3">
    <source>
        <dbReference type="ARBA" id="ARBA00023136"/>
    </source>
</evidence>
<dbReference type="PANTHER" id="PTHR10037:SF237">
    <property type="entry name" value="SODIUM CHANNEL PROTEIN TYPE 3 SUBUNIT ALPHA"/>
    <property type="match status" value="1"/>
</dbReference>
<keyword evidence="3" id="KW-0472">Membrane</keyword>
<dbReference type="InterPro" id="IPR043203">
    <property type="entry name" value="VGCC_Ca_Na"/>
</dbReference>
<evidence type="ECO:0000313" key="6">
    <source>
        <dbReference type="EMBL" id="GAB1286378.1"/>
    </source>
</evidence>
<name>A0ABQ0EGX8_APOSI</name>
<sequence>MFYEVWEKFDPDATQFIEFCKLSDFAAALDPPLLIAKPNKVQLIAMDLPMVSGDRIHCLDILFAFTKRVLGESGEMDALRIQMEDRFMASNPSKVSYEPITTTLKRKQEEVSAAIIQRNYRCYLLKQRLKNISSKYDKETIKGRIDLPIKGDMVIDKLNGNSTPEKTDGSSSTTSPPSYDSVTKPDKEKFEKDKPEKESKGKEVRENQK</sequence>
<evidence type="ECO:0000256" key="1">
    <source>
        <dbReference type="ARBA" id="ARBA00004236"/>
    </source>
</evidence>
<comment type="subcellular location">
    <subcellularLocation>
        <location evidence="1">Cell membrane</location>
    </subcellularLocation>
</comment>
<organism evidence="6 7">
    <name type="scientific">Apodemus speciosus</name>
    <name type="common">Large Japanese field mouse</name>
    <dbReference type="NCBI Taxonomy" id="105296"/>
    <lineage>
        <taxon>Eukaryota</taxon>
        <taxon>Metazoa</taxon>
        <taxon>Chordata</taxon>
        <taxon>Craniata</taxon>
        <taxon>Vertebrata</taxon>
        <taxon>Euteleostomi</taxon>
        <taxon>Mammalia</taxon>
        <taxon>Eutheria</taxon>
        <taxon>Euarchontoglires</taxon>
        <taxon>Glires</taxon>
        <taxon>Rodentia</taxon>
        <taxon>Myomorpha</taxon>
        <taxon>Muroidea</taxon>
        <taxon>Muridae</taxon>
        <taxon>Murinae</taxon>
        <taxon>Apodemus</taxon>
    </lineage>
</organism>
<dbReference type="Proteomes" id="UP001623349">
    <property type="component" value="Unassembled WGS sequence"/>
</dbReference>
<reference evidence="6 7" key="1">
    <citation type="submission" date="2024-08" db="EMBL/GenBank/DDBJ databases">
        <title>The draft genome of Apodemus speciosus.</title>
        <authorList>
            <person name="Nabeshima K."/>
            <person name="Suzuki S."/>
            <person name="Onuma M."/>
        </authorList>
    </citation>
    <scope>NUCLEOTIDE SEQUENCE [LARGE SCALE GENOMIC DNA]</scope>
    <source>
        <strain evidence="6">IB14-021</strain>
    </source>
</reference>
<dbReference type="InterPro" id="IPR058542">
    <property type="entry name" value="IQ_SCN5A_C"/>
</dbReference>
<dbReference type="GO" id="GO:0034220">
    <property type="term" value="P:monoatomic ion transmembrane transport"/>
    <property type="evidence" value="ECO:0007669"/>
    <property type="project" value="UniProtKB-KW"/>
</dbReference>
<protein>
    <submittedName>
        <fullName evidence="6">Sodium channel protein type 3 subunit alpha</fullName>
    </submittedName>
</protein>
<keyword evidence="2" id="KW-1003">Cell membrane</keyword>
<dbReference type="Gene3D" id="1.10.238.10">
    <property type="entry name" value="EF-hand"/>
    <property type="match status" value="1"/>
</dbReference>
<proteinExistence type="predicted"/>
<dbReference type="Pfam" id="PF24609">
    <property type="entry name" value="IQ_SCN5A_C"/>
    <property type="match status" value="1"/>
</dbReference>
<accession>A0ABQ0EGX8</accession>
<comment type="caution">
    <text evidence="6">The sequence shown here is derived from an EMBL/GenBank/DDBJ whole genome shotgun (WGS) entry which is preliminary data.</text>
</comment>
<keyword evidence="6" id="KW-0406">Ion transport</keyword>
<dbReference type="PANTHER" id="PTHR10037">
    <property type="entry name" value="VOLTAGE-GATED CATION CHANNEL CALCIUM AND SODIUM"/>
    <property type="match status" value="1"/>
</dbReference>
<feature type="compositionally biased region" description="Basic and acidic residues" evidence="4">
    <location>
        <begin position="183"/>
        <end position="209"/>
    </location>
</feature>
<keyword evidence="7" id="KW-1185">Reference proteome</keyword>
<feature type="domain" description="SCN5A-like C-terminal IQ motif" evidence="5">
    <location>
        <begin position="102"/>
        <end position="135"/>
    </location>
</feature>
<keyword evidence="6" id="KW-0813">Transport</keyword>
<dbReference type="Gene3D" id="1.20.5.1190">
    <property type="entry name" value="iswi atpase"/>
    <property type="match status" value="1"/>
</dbReference>